<dbReference type="SUPFAM" id="SSF52540">
    <property type="entry name" value="P-loop containing nucleoside triphosphate hydrolases"/>
    <property type="match status" value="1"/>
</dbReference>
<comment type="caution">
    <text evidence="2">The sequence shown here is derived from an EMBL/GenBank/DDBJ whole genome shotgun (WGS) entry which is preliminary data.</text>
</comment>
<dbReference type="InterPro" id="IPR041204">
    <property type="entry name" value="RIG-I-like_C"/>
</dbReference>
<gene>
    <name evidence="2" type="ORF">RIMI_LOCUS6445351</name>
</gene>
<dbReference type="InterPro" id="IPR014001">
    <property type="entry name" value="Helicase_ATP-bd"/>
</dbReference>
<dbReference type="Gene3D" id="1.20.1320.30">
    <property type="match status" value="1"/>
</dbReference>
<dbReference type="InterPro" id="IPR027417">
    <property type="entry name" value="P-loop_NTPase"/>
</dbReference>
<dbReference type="Gene3D" id="3.40.50.300">
    <property type="entry name" value="P-loop containing nucleotide triphosphate hydrolases"/>
    <property type="match status" value="1"/>
</dbReference>
<dbReference type="InterPro" id="IPR011545">
    <property type="entry name" value="DEAD/DEAH_box_helicase_dom"/>
</dbReference>
<reference evidence="2" key="1">
    <citation type="submission" date="2023-07" db="EMBL/GenBank/DDBJ databases">
        <authorList>
            <person name="Stuckert A."/>
        </authorList>
    </citation>
    <scope>NUCLEOTIDE SEQUENCE</scope>
</reference>
<evidence type="ECO:0000313" key="3">
    <source>
        <dbReference type="Proteomes" id="UP001176940"/>
    </source>
</evidence>
<name>A0ABN9L8B6_9NEOB</name>
<feature type="domain" description="Helicase ATP-binding" evidence="1">
    <location>
        <begin position="100"/>
        <end position="279"/>
    </location>
</feature>
<keyword evidence="3" id="KW-1185">Reference proteome</keyword>
<protein>
    <recommendedName>
        <fullName evidence="1">Helicase ATP-binding domain-containing protein</fullName>
    </recommendedName>
</protein>
<dbReference type="Pfam" id="PF18119">
    <property type="entry name" value="RIG-I_C"/>
    <property type="match status" value="2"/>
</dbReference>
<dbReference type="EMBL" id="CAUEEQ010011594">
    <property type="protein sequence ID" value="CAJ0935761.1"/>
    <property type="molecule type" value="Genomic_DNA"/>
</dbReference>
<accession>A0ABN9L8B6</accession>
<sequence length="578" mass="65083">MEESGEENSVLTVQFTEEAESDDCFQSASSALTFRQRARCNHVTAPTDLSVTAEDGAVPDRGAAFPVLSNANKVAGPHLMSSTHRSIKDIKLRKYQEELAQPAYNGKNTIICAPTGSGKTFVALSICDHHLKSMPQGQKGKIVFMATKVPVYEQQKSVFCEYFDNTGYTVVGVSGEDSENAPVGRIIEDSDIIILTPQILVNCLNDESVPSLSIFTLLIFDECHNTIGHHPYNVLMFHYLDLKLGCPDQKRPQIIGLTASVGTGKSRNRLETMNYITRLCACLDIEEISTVKENTEELERVVYKPQKDVRETTQRDNDPFAEVIKKIMAEIEQMAKSIFPHIDQTSAAQDMVDSLISAIIQTLELKEDEAASQDISVSFKRMKLPSRVFPNHKEFDNTTSRHWEHPGKCFPGRKRLDILYPFAADLVSKWSESPKKLNDSLIINDDARTKDALEYLQKFFTDIKNGTFTEIEQELAKKFEDELPLLQEISDDNENPKLEELQFILIESYQENPDTRTLLFVNTRALVVAIFWTKDSISSDPSLFGPLDDPLSPLYLRNRICRYQRFSSRSTAAVASPV</sequence>
<organism evidence="2 3">
    <name type="scientific">Ranitomeya imitator</name>
    <name type="common">mimic poison frog</name>
    <dbReference type="NCBI Taxonomy" id="111125"/>
    <lineage>
        <taxon>Eukaryota</taxon>
        <taxon>Metazoa</taxon>
        <taxon>Chordata</taxon>
        <taxon>Craniata</taxon>
        <taxon>Vertebrata</taxon>
        <taxon>Euteleostomi</taxon>
        <taxon>Amphibia</taxon>
        <taxon>Batrachia</taxon>
        <taxon>Anura</taxon>
        <taxon>Neobatrachia</taxon>
        <taxon>Hyloidea</taxon>
        <taxon>Dendrobatidae</taxon>
        <taxon>Dendrobatinae</taxon>
        <taxon>Ranitomeya</taxon>
    </lineage>
</organism>
<dbReference type="InterPro" id="IPR051363">
    <property type="entry name" value="RLR_Helicase"/>
</dbReference>
<dbReference type="Pfam" id="PF00270">
    <property type="entry name" value="DEAD"/>
    <property type="match status" value="1"/>
</dbReference>
<dbReference type="PANTHER" id="PTHR14074">
    <property type="entry name" value="HELICASE WITH DEATH DOMAIN-RELATED"/>
    <property type="match status" value="1"/>
</dbReference>
<evidence type="ECO:0000313" key="2">
    <source>
        <dbReference type="EMBL" id="CAJ0935761.1"/>
    </source>
</evidence>
<dbReference type="Proteomes" id="UP001176940">
    <property type="component" value="Unassembled WGS sequence"/>
</dbReference>
<dbReference type="PROSITE" id="PS51192">
    <property type="entry name" value="HELICASE_ATP_BIND_1"/>
    <property type="match status" value="1"/>
</dbReference>
<evidence type="ECO:0000259" key="1">
    <source>
        <dbReference type="PROSITE" id="PS51192"/>
    </source>
</evidence>
<dbReference type="PANTHER" id="PTHR14074:SF16">
    <property type="entry name" value="ANTIVIRAL INNATE IMMUNE RESPONSE RECEPTOR RIG-I"/>
    <property type="match status" value="1"/>
</dbReference>
<dbReference type="SMART" id="SM00487">
    <property type="entry name" value="DEXDc"/>
    <property type="match status" value="1"/>
</dbReference>
<proteinExistence type="predicted"/>